<keyword evidence="8" id="KW-0449">Lipoprotein</keyword>
<evidence type="ECO:0000256" key="2">
    <source>
        <dbReference type="ARBA" id="ARBA00004193"/>
    </source>
</evidence>
<organism evidence="10 11">
    <name type="scientific">Desulfitobacterium hafniense DP7</name>
    <dbReference type="NCBI Taxonomy" id="537010"/>
    <lineage>
        <taxon>Bacteria</taxon>
        <taxon>Bacillati</taxon>
        <taxon>Bacillota</taxon>
        <taxon>Clostridia</taxon>
        <taxon>Eubacteriales</taxon>
        <taxon>Desulfitobacteriaceae</taxon>
        <taxon>Desulfitobacterium</taxon>
    </lineage>
</organism>
<dbReference type="AlphaFoldDB" id="G9XQU8"/>
<dbReference type="GO" id="GO:0006817">
    <property type="term" value="P:phosphate ion transport"/>
    <property type="evidence" value="ECO:0007669"/>
    <property type="project" value="UniProtKB-KW"/>
</dbReference>
<evidence type="ECO:0000256" key="7">
    <source>
        <dbReference type="ARBA" id="ARBA00023139"/>
    </source>
</evidence>
<gene>
    <name evidence="10" type="ORF">HMPREF0322_03346</name>
</gene>
<dbReference type="HOGENOM" id="CLU_433962_0_0_9"/>
<evidence type="ECO:0000256" key="5">
    <source>
        <dbReference type="ARBA" id="ARBA00022592"/>
    </source>
</evidence>
<evidence type="ECO:0000256" key="4">
    <source>
        <dbReference type="ARBA" id="ARBA00011529"/>
    </source>
</evidence>
<dbReference type="SUPFAM" id="SSF53850">
    <property type="entry name" value="Periplasmic binding protein-like II"/>
    <property type="match status" value="1"/>
</dbReference>
<dbReference type="GO" id="GO:0005886">
    <property type="term" value="C:plasma membrane"/>
    <property type="evidence" value="ECO:0007669"/>
    <property type="project" value="UniProtKB-SubCell"/>
</dbReference>
<evidence type="ECO:0000256" key="3">
    <source>
        <dbReference type="ARBA" id="ARBA00008725"/>
    </source>
</evidence>
<comment type="subcellular location">
    <subcellularLocation>
        <location evidence="2">Cell membrane</location>
        <topology evidence="2">Lipid-anchor</topology>
    </subcellularLocation>
</comment>
<evidence type="ECO:0000256" key="1">
    <source>
        <dbReference type="ARBA" id="ARBA00002841"/>
    </source>
</evidence>
<reference evidence="10 11" key="1">
    <citation type="submission" date="2011-08" db="EMBL/GenBank/DDBJ databases">
        <authorList>
            <person name="Weinstock G."/>
            <person name="Sodergren E."/>
            <person name="Clifton S."/>
            <person name="Fulton L."/>
            <person name="Fulton B."/>
            <person name="Courtney L."/>
            <person name="Fronick C."/>
            <person name="Harrison M."/>
            <person name="Strong C."/>
            <person name="Farmer C."/>
            <person name="Delahaunty K."/>
            <person name="Markovic C."/>
            <person name="Hall O."/>
            <person name="Minx P."/>
            <person name="Tomlinson C."/>
            <person name="Mitreva M."/>
            <person name="Hou S."/>
            <person name="Chen J."/>
            <person name="Wollam A."/>
            <person name="Pepin K.H."/>
            <person name="Johnson M."/>
            <person name="Bhonagiri V."/>
            <person name="Zhang X."/>
            <person name="Suruliraj S."/>
            <person name="Warren W."/>
            <person name="Chinwalla A."/>
            <person name="Mardis E.R."/>
            <person name="Wilson R.K."/>
        </authorList>
    </citation>
    <scope>NUCLEOTIDE SEQUENCE [LARGE SCALE GENOMIC DNA]</scope>
    <source>
        <strain evidence="10 11">DP7</strain>
    </source>
</reference>
<sequence length="644" mass="71038">MTEAFMELGKGAKRMKKFLLIIMCFVILGGCAKLGKPETFLFTEENYPRIDGSTATIPLIEAVECALLGKARTDVKVNVSKTSGAYEALATNKADLLLVYDGGDETRKQVNADELFETAPIGKDALVFLVNQDNPVENLTTEQVRKIFSGEYTNWSHLGGNDEPIRAYQRGIGSGSQALMDKLVMQGLPMAEPAKVRVIESMGGLIDAVANFVGGPTGIGYNVFYYVTEMRKNNYIKLLSVDGVEPTYESIQSGAYPFVSEFYSVIRKSEPADSPARALHEWMLSDEAQNLMASEKYVALHANPKANTPHVDGNYAMYPQGEEPVYFPGTNPYALTPSKAYGKLYFYLGAIHSESSSSPQFYGLCTADGKIVTEPIYTVATLLTDSKGNTAYLCFRSDLARKTLSNPAILFATDGSWVKDYDDAQFCYGFNGAADSVINADFIAVKKDGQWGAVNMNGETVLPFDRSTPDGIYGQPDFRNSGPELMLGITADRYLASGKLYDAKGRLIADDIKGLPMAAAGNYFVTTDFSAQSAPVVIYTYTLDGKMLAKLESSSELVQWASPCGDYVLARLEDRIKVYDRQLQELYELPLRLDETEHRYAYMRQGAGVLYDSNLTTKFHHTYLPDGTKLVTWYDPDMGENFAQ</sequence>
<comment type="similarity">
    <text evidence="3">Belongs to the PstS family.</text>
</comment>
<keyword evidence="5" id="KW-0813">Transport</keyword>
<comment type="caution">
    <text evidence="10">The sequence shown here is derived from an EMBL/GenBank/DDBJ whole genome shotgun (WGS) entry which is preliminary data.</text>
</comment>
<evidence type="ECO:0000259" key="9">
    <source>
        <dbReference type="Pfam" id="PF12849"/>
    </source>
</evidence>
<dbReference type="InterPro" id="IPR050811">
    <property type="entry name" value="Phosphate_ABC_transporter"/>
</dbReference>
<evidence type="ECO:0000313" key="10">
    <source>
        <dbReference type="EMBL" id="EHL05950.1"/>
    </source>
</evidence>
<dbReference type="Pfam" id="PF12849">
    <property type="entry name" value="PBP_like_2"/>
    <property type="match status" value="1"/>
</dbReference>
<comment type="function">
    <text evidence="1">Part of the ABC transporter complex PstSACB involved in phosphate import.</text>
</comment>
<accession>G9XQU8</accession>
<protein>
    <recommendedName>
        <fullName evidence="9">PBP domain-containing protein</fullName>
    </recommendedName>
</protein>
<feature type="domain" description="PBP" evidence="9">
    <location>
        <begin position="49"/>
        <end position="287"/>
    </location>
</feature>
<proteinExistence type="inferred from homology"/>
<dbReference type="PANTHER" id="PTHR30570:SF1">
    <property type="entry name" value="PHOSPHATE-BINDING PROTEIN PSTS"/>
    <property type="match status" value="1"/>
</dbReference>
<name>G9XQU8_DESHA</name>
<evidence type="ECO:0000256" key="8">
    <source>
        <dbReference type="ARBA" id="ARBA00023288"/>
    </source>
</evidence>
<keyword evidence="5" id="KW-0592">Phosphate transport</keyword>
<evidence type="ECO:0000313" key="11">
    <source>
        <dbReference type="Proteomes" id="UP000004416"/>
    </source>
</evidence>
<dbReference type="Proteomes" id="UP000004416">
    <property type="component" value="Unassembled WGS sequence"/>
</dbReference>
<comment type="subunit">
    <text evidence="4">The complex is composed of two ATP-binding proteins (PstB), two transmembrane proteins (PstC and PstA) and a solute-binding protein (PstS).</text>
</comment>
<dbReference type="PANTHER" id="PTHR30570">
    <property type="entry name" value="PERIPLASMIC PHOSPHATE BINDING COMPONENT OF PHOSPHATE ABC TRANSPORTER"/>
    <property type="match status" value="1"/>
</dbReference>
<evidence type="ECO:0000256" key="6">
    <source>
        <dbReference type="ARBA" id="ARBA00022729"/>
    </source>
</evidence>
<keyword evidence="7" id="KW-0564">Palmitate</keyword>
<dbReference type="EMBL" id="AFZX01000090">
    <property type="protein sequence ID" value="EHL05950.1"/>
    <property type="molecule type" value="Genomic_DNA"/>
</dbReference>
<keyword evidence="6" id="KW-0732">Signal</keyword>
<dbReference type="Gene3D" id="3.40.190.10">
    <property type="entry name" value="Periplasmic binding protein-like II"/>
    <property type="match status" value="2"/>
</dbReference>
<dbReference type="PATRIC" id="fig|537010.4.peg.3122"/>
<dbReference type="InterPro" id="IPR024370">
    <property type="entry name" value="PBP_domain"/>
</dbReference>